<name>A0AAD5X0D3_9FUNG</name>
<evidence type="ECO:0000313" key="3">
    <source>
        <dbReference type="EMBL" id="KAJ3036385.1"/>
    </source>
</evidence>
<accession>A0AAD5X0D3</accession>
<dbReference type="InterPro" id="IPR051143">
    <property type="entry name" value="TrkH_K-transport"/>
</dbReference>
<dbReference type="EMBL" id="JADGJD010001945">
    <property type="protein sequence ID" value="KAJ3036385.1"/>
    <property type="molecule type" value="Genomic_DNA"/>
</dbReference>
<organism evidence="3 4">
    <name type="scientific">Rhizophlyctis rosea</name>
    <dbReference type="NCBI Taxonomy" id="64517"/>
    <lineage>
        <taxon>Eukaryota</taxon>
        <taxon>Fungi</taxon>
        <taxon>Fungi incertae sedis</taxon>
        <taxon>Chytridiomycota</taxon>
        <taxon>Chytridiomycota incertae sedis</taxon>
        <taxon>Chytridiomycetes</taxon>
        <taxon>Rhizophlyctidales</taxon>
        <taxon>Rhizophlyctidaceae</taxon>
        <taxon>Rhizophlyctis</taxon>
    </lineage>
</organism>
<feature type="region of interest" description="Disordered" evidence="1">
    <location>
        <begin position="62"/>
        <end position="89"/>
    </location>
</feature>
<keyword evidence="2" id="KW-1133">Transmembrane helix</keyword>
<reference evidence="3" key="1">
    <citation type="submission" date="2020-05" db="EMBL/GenBank/DDBJ databases">
        <title>Phylogenomic resolution of chytrid fungi.</title>
        <authorList>
            <person name="Stajich J.E."/>
            <person name="Amses K."/>
            <person name="Simmons R."/>
            <person name="Seto K."/>
            <person name="Myers J."/>
            <person name="Bonds A."/>
            <person name="Quandt C.A."/>
            <person name="Barry K."/>
            <person name="Liu P."/>
            <person name="Grigoriev I."/>
            <person name="Longcore J.E."/>
            <person name="James T.Y."/>
        </authorList>
    </citation>
    <scope>NUCLEOTIDE SEQUENCE</scope>
    <source>
        <strain evidence="3">JEL0318</strain>
    </source>
</reference>
<proteinExistence type="predicted"/>
<dbReference type="GO" id="GO:0005886">
    <property type="term" value="C:plasma membrane"/>
    <property type="evidence" value="ECO:0007669"/>
    <property type="project" value="TreeGrafter"/>
</dbReference>
<dbReference type="GO" id="GO:0008324">
    <property type="term" value="F:monoatomic cation transmembrane transporter activity"/>
    <property type="evidence" value="ECO:0007669"/>
    <property type="project" value="TreeGrafter"/>
</dbReference>
<gene>
    <name evidence="3" type="ORF">HK097_003858</name>
</gene>
<feature type="transmembrane region" description="Helical" evidence="2">
    <location>
        <begin position="120"/>
        <end position="142"/>
    </location>
</feature>
<keyword evidence="2" id="KW-0472">Membrane</keyword>
<dbReference type="AlphaFoldDB" id="A0AAD5X0D3"/>
<evidence type="ECO:0000256" key="2">
    <source>
        <dbReference type="SAM" id="Phobius"/>
    </source>
</evidence>
<dbReference type="PANTHER" id="PTHR31064">
    <property type="entry name" value="POTASSIUM TRANSPORT PROTEIN DDB_G0292412-RELATED"/>
    <property type="match status" value="1"/>
</dbReference>
<evidence type="ECO:0000313" key="4">
    <source>
        <dbReference type="Proteomes" id="UP001212841"/>
    </source>
</evidence>
<evidence type="ECO:0000256" key="1">
    <source>
        <dbReference type="SAM" id="MobiDB-lite"/>
    </source>
</evidence>
<keyword evidence="4" id="KW-1185">Reference proteome</keyword>
<comment type="caution">
    <text evidence="3">The sequence shown here is derived from an EMBL/GenBank/DDBJ whole genome shotgun (WGS) entry which is preliminary data.</text>
</comment>
<dbReference type="PANTHER" id="PTHR31064:SF30">
    <property type="entry name" value="HIGH-AFFINITY POTASSIUM TRANSPORT PROTEIN-RELATED"/>
    <property type="match status" value="1"/>
</dbReference>
<sequence length="288" mass="31220">MSADGTRRKSTNPDLHIDTNALHSSVDIHLTQSPAVIDTSPPHQPGLDPAQTTFHRGQLTFAVPQPAPQPDHTQNYATPPDGTAGFVSDSSSSGYSVNSRYPSLAKCVKKLRKFWRKHYSYYRVHLIWFIFVDLIGSIIIYFSTPDQTTYIDALYWASTATFVTGLAPANIQELSRPAQVTMFFLAMLGSPILMSVVPVALRARAFKRVLVTEFGVTSTGKLRRKHHTVIGPAASDNGSTVGGVGTVPGSATGTMSYGYGLQRSLTQELEDEGTWEEFPGDSPGGLSG</sequence>
<protein>
    <submittedName>
        <fullName evidence="3">Uncharacterized protein</fullName>
    </submittedName>
</protein>
<feature type="non-terminal residue" evidence="3">
    <location>
        <position position="288"/>
    </location>
</feature>
<dbReference type="Proteomes" id="UP001212841">
    <property type="component" value="Unassembled WGS sequence"/>
</dbReference>
<feature type="transmembrane region" description="Helical" evidence="2">
    <location>
        <begin position="183"/>
        <end position="201"/>
    </location>
</feature>
<keyword evidence="2" id="KW-0812">Transmembrane</keyword>